<evidence type="ECO:0000313" key="7">
    <source>
        <dbReference type="EMBL" id="RYO90203.1"/>
    </source>
</evidence>
<evidence type="ECO:0000256" key="3">
    <source>
        <dbReference type="ARBA" id="ARBA00023125"/>
    </source>
</evidence>
<feature type="domain" description="Zn(2)-C6 fungal-type" evidence="6">
    <location>
        <begin position="46"/>
        <end position="75"/>
    </location>
</feature>
<dbReference type="PANTHER" id="PTHR46910">
    <property type="entry name" value="TRANSCRIPTION FACTOR PDR1"/>
    <property type="match status" value="1"/>
</dbReference>
<dbReference type="Proteomes" id="UP000294003">
    <property type="component" value="Unassembled WGS sequence"/>
</dbReference>
<dbReference type="Gene3D" id="4.10.240.10">
    <property type="entry name" value="Zn(2)-C6 fungal-type DNA-binding domain"/>
    <property type="match status" value="1"/>
</dbReference>
<keyword evidence="4" id="KW-0539">Nucleus</keyword>
<dbReference type="InterPro" id="IPR050987">
    <property type="entry name" value="AtrR-like"/>
</dbReference>
<dbReference type="Pfam" id="PF00172">
    <property type="entry name" value="Zn_clus"/>
    <property type="match status" value="1"/>
</dbReference>
<feature type="compositionally biased region" description="Polar residues" evidence="5">
    <location>
        <begin position="84"/>
        <end position="105"/>
    </location>
</feature>
<comment type="subcellular location">
    <subcellularLocation>
        <location evidence="1">Nucleus</location>
    </subcellularLocation>
</comment>
<organism evidence="7 8">
    <name type="scientific">Monosporascus cannonballus</name>
    <dbReference type="NCBI Taxonomy" id="155416"/>
    <lineage>
        <taxon>Eukaryota</taxon>
        <taxon>Fungi</taxon>
        <taxon>Dikarya</taxon>
        <taxon>Ascomycota</taxon>
        <taxon>Pezizomycotina</taxon>
        <taxon>Sordariomycetes</taxon>
        <taxon>Xylariomycetidae</taxon>
        <taxon>Xylariales</taxon>
        <taxon>Xylariales incertae sedis</taxon>
        <taxon>Monosporascus</taxon>
    </lineage>
</organism>
<evidence type="ECO:0000313" key="8">
    <source>
        <dbReference type="Proteomes" id="UP000294003"/>
    </source>
</evidence>
<dbReference type="EMBL" id="QJNS01000060">
    <property type="protein sequence ID" value="RYO90203.1"/>
    <property type="molecule type" value="Genomic_DNA"/>
</dbReference>
<dbReference type="PROSITE" id="PS50048">
    <property type="entry name" value="ZN2_CY6_FUNGAL_2"/>
    <property type="match status" value="1"/>
</dbReference>
<name>A0ABY0HCY1_9PEZI</name>
<gene>
    <name evidence="7" type="ORF">DL762_002812</name>
</gene>
<evidence type="ECO:0000259" key="6">
    <source>
        <dbReference type="PROSITE" id="PS50048"/>
    </source>
</evidence>
<keyword evidence="3" id="KW-0238">DNA-binding</keyword>
<sequence>MFPAAGSPTTVVDGENQPQPRRDDEPHRPRRARQLDRPRIRRRRGACESCKVKKTKCDGKYPCSGCQLYERPCHYVETSNPSNRKGAFDNTNQSGNPNHTNSRMSGQPPPAGQNPPAQRDLPTSKIDPRLSPHVNCRFPTSVHRDESFEGDNQTRHDNENTEFLDDGLDDSLTLMRTSENPSIPEMNFMEVDNMWESGPWVDLLSDPSTVSPTVEFHESGAQHGERMLAMPISGYEIVESMNESNGIPPDKNIGDLKRKRISMAINSNLHNAGDTHPVSREASRHENLRPSAPVLLMTPNSPNTYMSPGSNNRMGPPNHGLPMHGADEKMDVGAPDCALRGYIPYILPLRTTAQTRKRYIDACYEGRYSFGIVYLISRSQIDEWIEESNYNNICSDPMGDPCTAMVLNSLLALGSFTDKNSTANAVEFGANYWDHTMDGKKLDPSSKRHIGTEVFDRATTAQRHLRTTPEYFSVRTFRALIVMIIFAQELGHPILESLLIDAALVSHILKLHSLAGVKAHTQGLGEHEQIQLQRAFWLFYCIEKPQCLYSGRPSMLDDDFIDYSPPENACSAPYGGGDASHISRDDPDWVAKCEWLQIQCQYAKICNRISKSLFGQRGLQEPINTTMRTVNQLLDLLNGWAEINITSPRTYGMREDGIHREHAIPARRMAYIYQICTAKFIIHGRCLQIRDELRSQAGMDIYNRCQDECLNTARNLIQTISDMSFEKLLVNMYLNLRPNLIKHRS</sequence>
<feature type="region of interest" description="Disordered" evidence="5">
    <location>
        <begin position="84"/>
        <end position="166"/>
    </location>
</feature>
<dbReference type="PROSITE" id="PS00463">
    <property type="entry name" value="ZN2_CY6_FUNGAL_1"/>
    <property type="match status" value="1"/>
</dbReference>
<reference evidence="7 8" key="1">
    <citation type="submission" date="2018-06" db="EMBL/GenBank/DDBJ databases">
        <title>Complete Genomes of Monosporascus.</title>
        <authorList>
            <person name="Robinson A.J."/>
            <person name="Natvig D.O."/>
        </authorList>
    </citation>
    <scope>NUCLEOTIDE SEQUENCE [LARGE SCALE GENOMIC DNA]</scope>
    <source>
        <strain evidence="7 8">CBS 609.92</strain>
    </source>
</reference>
<dbReference type="CDD" id="cd12148">
    <property type="entry name" value="fungal_TF_MHR"/>
    <property type="match status" value="1"/>
</dbReference>
<evidence type="ECO:0000256" key="2">
    <source>
        <dbReference type="ARBA" id="ARBA00022723"/>
    </source>
</evidence>
<dbReference type="SMART" id="SM00066">
    <property type="entry name" value="GAL4"/>
    <property type="match status" value="1"/>
</dbReference>
<dbReference type="InterPro" id="IPR001138">
    <property type="entry name" value="Zn2Cys6_DnaBD"/>
</dbReference>
<feature type="region of interest" description="Disordered" evidence="5">
    <location>
        <begin position="1"/>
        <end position="45"/>
    </location>
</feature>
<feature type="compositionally biased region" description="Basic and acidic residues" evidence="5">
    <location>
        <begin position="20"/>
        <end position="38"/>
    </location>
</feature>
<evidence type="ECO:0000256" key="1">
    <source>
        <dbReference type="ARBA" id="ARBA00004123"/>
    </source>
</evidence>
<keyword evidence="8" id="KW-1185">Reference proteome</keyword>
<keyword evidence="2" id="KW-0479">Metal-binding</keyword>
<evidence type="ECO:0000256" key="5">
    <source>
        <dbReference type="SAM" id="MobiDB-lite"/>
    </source>
</evidence>
<comment type="caution">
    <text evidence="7">The sequence shown here is derived from an EMBL/GenBank/DDBJ whole genome shotgun (WGS) entry which is preliminary data.</text>
</comment>
<dbReference type="InterPro" id="IPR036864">
    <property type="entry name" value="Zn2-C6_fun-type_DNA-bd_sf"/>
</dbReference>
<dbReference type="PANTHER" id="PTHR46910:SF3">
    <property type="entry name" value="HALOTOLERANCE PROTEIN 9-RELATED"/>
    <property type="match status" value="1"/>
</dbReference>
<accession>A0ABY0HCY1</accession>
<dbReference type="SUPFAM" id="SSF57701">
    <property type="entry name" value="Zn2/Cys6 DNA-binding domain"/>
    <property type="match status" value="1"/>
</dbReference>
<dbReference type="CDD" id="cd00067">
    <property type="entry name" value="GAL4"/>
    <property type="match status" value="1"/>
</dbReference>
<protein>
    <recommendedName>
        <fullName evidence="6">Zn(2)-C6 fungal-type domain-containing protein</fullName>
    </recommendedName>
</protein>
<evidence type="ECO:0000256" key="4">
    <source>
        <dbReference type="ARBA" id="ARBA00023242"/>
    </source>
</evidence>
<proteinExistence type="predicted"/>
<feature type="compositionally biased region" description="Basic and acidic residues" evidence="5">
    <location>
        <begin position="142"/>
        <end position="159"/>
    </location>
</feature>